<evidence type="ECO:0000256" key="3">
    <source>
        <dbReference type="SAM" id="SignalP"/>
    </source>
</evidence>
<dbReference type="PANTHER" id="PTHR43037:SF5">
    <property type="entry name" value="FERULOYL ESTERASE"/>
    <property type="match status" value="1"/>
</dbReference>
<name>A0A560F6K0_9PROT</name>
<keyword evidence="1 3" id="KW-0732">Signal</keyword>
<dbReference type="RefSeq" id="WP_186457419.1">
    <property type="nucleotide sequence ID" value="NZ_VITN01000011.1"/>
</dbReference>
<evidence type="ECO:0000313" key="4">
    <source>
        <dbReference type="EMBL" id="TWB17256.1"/>
    </source>
</evidence>
<evidence type="ECO:0000313" key="5">
    <source>
        <dbReference type="Proteomes" id="UP000319859"/>
    </source>
</evidence>
<dbReference type="PANTHER" id="PTHR43037">
    <property type="entry name" value="UNNAMED PRODUCT-RELATED"/>
    <property type="match status" value="1"/>
</dbReference>
<organism evidence="4 5">
    <name type="scientific">Nitrospirillum amazonense</name>
    <dbReference type="NCBI Taxonomy" id="28077"/>
    <lineage>
        <taxon>Bacteria</taxon>
        <taxon>Pseudomonadati</taxon>
        <taxon>Pseudomonadota</taxon>
        <taxon>Alphaproteobacteria</taxon>
        <taxon>Rhodospirillales</taxon>
        <taxon>Azospirillaceae</taxon>
        <taxon>Nitrospirillum</taxon>
    </lineage>
</organism>
<feature type="chain" id="PRO_5021825522" evidence="3">
    <location>
        <begin position="23"/>
        <end position="258"/>
    </location>
</feature>
<evidence type="ECO:0000256" key="1">
    <source>
        <dbReference type="ARBA" id="ARBA00022729"/>
    </source>
</evidence>
<dbReference type="InterPro" id="IPR000801">
    <property type="entry name" value="Esterase-like"/>
</dbReference>
<reference evidence="4 5" key="1">
    <citation type="submission" date="2019-06" db="EMBL/GenBank/DDBJ databases">
        <title>Genomic Encyclopedia of Type Strains, Phase IV (KMG-V): Genome sequencing to study the core and pangenomes of soil and plant-associated prokaryotes.</title>
        <authorList>
            <person name="Whitman W."/>
        </authorList>
    </citation>
    <scope>NUCLEOTIDE SEQUENCE [LARGE SCALE GENOMIC DNA]</scope>
    <source>
        <strain evidence="4 5">BR 11880</strain>
    </source>
</reference>
<dbReference type="AlphaFoldDB" id="A0A560F6K0"/>
<comment type="caution">
    <text evidence="4">The sequence shown here is derived from an EMBL/GenBank/DDBJ whole genome shotgun (WGS) entry which is preliminary data.</text>
</comment>
<dbReference type="EMBL" id="VITN01000011">
    <property type="protein sequence ID" value="TWB17256.1"/>
    <property type="molecule type" value="Genomic_DNA"/>
</dbReference>
<protein>
    <submittedName>
        <fullName evidence="4">Phospholipase/carboxylesterase</fullName>
    </submittedName>
</protein>
<sequence length="258" mass="27632">MRGRVARVLACLLLFLAAPARADDLVHLTARPQVPPPGAEGTVGPVRLGDGIVLIPESYRPGRPLPLLVMLHGASQRGADMVARLAPTAEARGVIIAAPDSGDYTWDMLAARKHEADERWGPRYGTDPARIDAFLALVFSRYAVDPSRVALAGFSDGATYALSLGPENRDLFPTLIAFSPGHVAPLHTQGATSGGGQIRVFISHGKADRVLPLEETARATVPAFTRRGFLVELRVFDGGHTMPPEVVEGALDWWLGPR</sequence>
<dbReference type="Proteomes" id="UP000319859">
    <property type="component" value="Unassembled WGS sequence"/>
</dbReference>
<evidence type="ECO:0000256" key="2">
    <source>
        <dbReference type="ARBA" id="ARBA00022801"/>
    </source>
</evidence>
<dbReference type="Pfam" id="PF00756">
    <property type="entry name" value="Esterase"/>
    <property type="match status" value="1"/>
</dbReference>
<dbReference type="SUPFAM" id="SSF53474">
    <property type="entry name" value="alpha/beta-Hydrolases"/>
    <property type="match status" value="1"/>
</dbReference>
<proteinExistence type="predicted"/>
<dbReference type="Gene3D" id="3.40.50.1820">
    <property type="entry name" value="alpha/beta hydrolase"/>
    <property type="match status" value="1"/>
</dbReference>
<accession>A0A560F6K0</accession>
<gene>
    <name evidence="4" type="ORF">FBZ89_111107</name>
</gene>
<dbReference type="InterPro" id="IPR029058">
    <property type="entry name" value="AB_hydrolase_fold"/>
</dbReference>
<feature type="signal peptide" evidence="3">
    <location>
        <begin position="1"/>
        <end position="22"/>
    </location>
</feature>
<dbReference type="InterPro" id="IPR050955">
    <property type="entry name" value="Plant_Biomass_Hydrol_Est"/>
</dbReference>
<dbReference type="GO" id="GO:0016787">
    <property type="term" value="F:hydrolase activity"/>
    <property type="evidence" value="ECO:0007669"/>
    <property type="project" value="UniProtKB-KW"/>
</dbReference>
<keyword evidence="2" id="KW-0378">Hydrolase</keyword>